<dbReference type="AlphaFoldDB" id="C4FRU5"/>
<gene>
    <name evidence="6" type="ORF">VEIDISOL_01634</name>
</gene>
<evidence type="ECO:0000313" key="7">
    <source>
        <dbReference type="Proteomes" id="UP000003529"/>
    </source>
</evidence>
<evidence type="ECO:0000313" key="6">
    <source>
        <dbReference type="EMBL" id="EEP64573.1"/>
    </source>
</evidence>
<dbReference type="InterPro" id="IPR030678">
    <property type="entry name" value="Peptide/Ni-bd"/>
</dbReference>
<evidence type="ECO:0000256" key="2">
    <source>
        <dbReference type="ARBA" id="ARBA00005695"/>
    </source>
</evidence>
<dbReference type="InterPro" id="IPR000914">
    <property type="entry name" value="SBP_5_dom"/>
</dbReference>
<evidence type="ECO:0000256" key="4">
    <source>
        <dbReference type="SAM" id="SignalP"/>
    </source>
</evidence>
<name>C4FRU5_9FIRM</name>
<keyword evidence="3 4" id="KW-0732">Signal</keyword>
<dbReference type="Proteomes" id="UP000003529">
    <property type="component" value="Unassembled WGS sequence"/>
</dbReference>
<dbReference type="PANTHER" id="PTHR30290:SF81">
    <property type="entry name" value="OLIGOPEPTIDE-BINDING PROTEIN OPPA"/>
    <property type="match status" value="1"/>
</dbReference>
<dbReference type="HOGENOM" id="CLU_017028_7_5_9"/>
<dbReference type="GO" id="GO:0015833">
    <property type="term" value="P:peptide transport"/>
    <property type="evidence" value="ECO:0007669"/>
    <property type="project" value="TreeGrafter"/>
</dbReference>
<feature type="signal peptide" evidence="4">
    <location>
        <begin position="1"/>
        <end position="33"/>
    </location>
</feature>
<dbReference type="InterPro" id="IPR023765">
    <property type="entry name" value="SBP_5_CS"/>
</dbReference>
<dbReference type="PIRSF" id="PIRSF002741">
    <property type="entry name" value="MppA"/>
    <property type="match status" value="1"/>
</dbReference>
<reference evidence="6" key="1">
    <citation type="submission" date="2009-04" db="EMBL/GenBank/DDBJ databases">
        <authorList>
            <person name="Weinstock G."/>
            <person name="Sodergren E."/>
            <person name="Clifton S."/>
            <person name="Fulton L."/>
            <person name="Fulton B."/>
            <person name="Courtney L."/>
            <person name="Fronick C."/>
            <person name="Harrison M."/>
            <person name="Strong C."/>
            <person name="Farmer C."/>
            <person name="Delahaunty K."/>
            <person name="Markovic C."/>
            <person name="Hall O."/>
            <person name="Minx P."/>
            <person name="Tomlinson C."/>
            <person name="Mitreva M."/>
            <person name="Nelson J."/>
            <person name="Hou S."/>
            <person name="Wollam A."/>
            <person name="Pepin K.H."/>
            <person name="Johnson M."/>
            <person name="Bhonagiri V."/>
            <person name="Nash W.E."/>
            <person name="Warren W."/>
            <person name="Chinwalla A."/>
            <person name="Mardis E.R."/>
            <person name="Wilson R.K."/>
        </authorList>
    </citation>
    <scope>NUCLEOTIDE SEQUENCE [LARGE SCALE GENOMIC DNA]</scope>
    <source>
        <strain evidence="6">ATCC 17748</strain>
    </source>
</reference>
<evidence type="ECO:0000256" key="3">
    <source>
        <dbReference type="ARBA" id="ARBA00022729"/>
    </source>
</evidence>
<dbReference type="PROSITE" id="PS01040">
    <property type="entry name" value="SBP_BACTERIAL_5"/>
    <property type="match status" value="1"/>
</dbReference>
<dbReference type="GO" id="GO:0043190">
    <property type="term" value="C:ATP-binding cassette (ABC) transporter complex"/>
    <property type="evidence" value="ECO:0007669"/>
    <property type="project" value="InterPro"/>
</dbReference>
<sequence>MYFKGDIMKRWLLACLTMLCMVALLVGCGSDTAKQGKQGKHMNVGLYWFGETLDPTHEWDAWTLTRIGAGETLATVTPDMKFTPQLADSWENVDPTTWKFHIRENVKFHNGTPMTPQKVKESIEYTMKQSARSAKAVKIESIAVAGQNLIIKTTEPNGSLLSSLTEPAFVIMDTADLKDVASKPVLTGPYKITTFKKGETIELVAFADYWGGKPGLDSVTVKDIEDNNKRAMALQSKDVDVIQKVDSANRSLFKDGFNIQDVAGVRVFMLKANHTEASPLHDKAVRSAIAHIINYDSMAKIIGNGSTPGAAPFPPSANLGYDAIANKPMTDVAKADQILTQAGYAKNANGMYAKDGKELAITIAIWGKDTSLYEEIQQELKKAGIAVTLKKLQSPDEVDTLGTDGFDLVERNVVTMSTNDPYWFLSLFYKTGAKANIGGYTNSQVDALIDQLSVTFDQNERSNIAKQAQQILVDDVADIYLLYPSATVVSTTKVKNVPVHPIDYYLLTKDSTIE</sequence>
<dbReference type="SUPFAM" id="SSF53850">
    <property type="entry name" value="Periplasmic binding protein-like II"/>
    <property type="match status" value="1"/>
</dbReference>
<dbReference type="Gene3D" id="3.40.190.10">
    <property type="entry name" value="Periplasmic binding protein-like II"/>
    <property type="match status" value="1"/>
</dbReference>
<dbReference type="EMBL" id="ACIK02000019">
    <property type="protein sequence ID" value="EEP64573.1"/>
    <property type="molecule type" value="Genomic_DNA"/>
</dbReference>
<dbReference type="PANTHER" id="PTHR30290">
    <property type="entry name" value="PERIPLASMIC BINDING COMPONENT OF ABC TRANSPORTER"/>
    <property type="match status" value="1"/>
</dbReference>
<evidence type="ECO:0000256" key="1">
    <source>
        <dbReference type="ARBA" id="ARBA00004193"/>
    </source>
</evidence>
<keyword evidence="7" id="KW-1185">Reference proteome</keyword>
<feature type="chain" id="PRO_5002936250" evidence="4">
    <location>
        <begin position="34"/>
        <end position="514"/>
    </location>
</feature>
<organism evidence="6 7">
    <name type="scientific">Veillonella dispar ATCC 17748</name>
    <dbReference type="NCBI Taxonomy" id="546273"/>
    <lineage>
        <taxon>Bacteria</taxon>
        <taxon>Bacillati</taxon>
        <taxon>Bacillota</taxon>
        <taxon>Negativicutes</taxon>
        <taxon>Veillonellales</taxon>
        <taxon>Veillonellaceae</taxon>
        <taxon>Veillonella</taxon>
    </lineage>
</organism>
<dbReference type="GO" id="GO:0042597">
    <property type="term" value="C:periplasmic space"/>
    <property type="evidence" value="ECO:0007669"/>
    <property type="project" value="UniProtKB-ARBA"/>
</dbReference>
<dbReference type="PROSITE" id="PS51257">
    <property type="entry name" value="PROKAR_LIPOPROTEIN"/>
    <property type="match status" value="1"/>
</dbReference>
<protein>
    <submittedName>
        <fullName evidence="6">ABC transporter, substrate-binding protein, family 5</fullName>
    </submittedName>
</protein>
<dbReference type="Gene3D" id="3.10.105.10">
    <property type="entry name" value="Dipeptide-binding Protein, Domain 3"/>
    <property type="match status" value="1"/>
</dbReference>
<dbReference type="CDD" id="cd08490">
    <property type="entry name" value="PBP2_NikA_DppA_OppA_like_3"/>
    <property type="match status" value="1"/>
</dbReference>
<comment type="similarity">
    <text evidence="2">Belongs to the bacterial solute-binding protein 5 family.</text>
</comment>
<dbReference type="GO" id="GO:1904680">
    <property type="term" value="F:peptide transmembrane transporter activity"/>
    <property type="evidence" value="ECO:0007669"/>
    <property type="project" value="TreeGrafter"/>
</dbReference>
<dbReference type="InterPro" id="IPR039424">
    <property type="entry name" value="SBP_5"/>
</dbReference>
<dbReference type="Pfam" id="PF00496">
    <property type="entry name" value="SBP_bac_5"/>
    <property type="match status" value="1"/>
</dbReference>
<dbReference type="eggNOG" id="COG0747">
    <property type="taxonomic scope" value="Bacteria"/>
</dbReference>
<proteinExistence type="inferred from homology"/>
<feature type="domain" description="Solute-binding protein family 5" evidence="5">
    <location>
        <begin position="81"/>
        <end position="434"/>
    </location>
</feature>
<evidence type="ECO:0000259" key="5">
    <source>
        <dbReference type="Pfam" id="PF00496"/>
    </source>
</evidence>
<accession>C4FRU5</accession>
<comment type="subcellular location">
    <subcellularLocation>
        <location evidence="1">Cell membrane</location>
        <topology evidence="1">Lipid-anchor</topology>
    </subcellularLocation>
</comment>
<comment type="caution">
    <text evidence="6">The sequence shown here is derived from an EMBL/GenBank/DDBJ whole genome shotgun (WGS) entry which is preliminary data.</text>
</comment>